<gene>
    <name evidence="1" type="ordered locus">GM21_2578</name>
</gene>
<name>C6E0J4_GEOSM</name>
<proteinExistence type="predicted"/>
<dbReference type="KEGG" id="gem:GM21_2578"/>
<evidence type="ECO:0000313" key="1">
    <source>
        <dbReference type="EMBL" id="ACT18618.1"/>
    </source>
</evidence>
<dbReference type="STRING" id="443144.GM21_2578"/>
<dbReference type="EMBL" id="CP001661">
    <property type="protein sequence ID" value="ACT18618.1"/>
    <property type="molecule type" value="Genomic_DNA"/>
</dbReference>
<dbReference type="OrthoDB" id="5081644at2"/>
<dbReference type="eggNOG" id="ENOG50338NA">
    <property type="taxonomic scope" value="Bacteria"/>
</dbReference>
<accession>C6E0J4</accession>
<sequence length="84" mass="9701">MKKENLEVILEQMNSKFDLVFEGHAVLRNEIREVSRKADERFDLVDFKIETLNKKIDAVAADLSAHRADTEAHHGVYRVMESDS</sequence>
<dbReference type="HOGENOM" id="CLU_158530_0_0_7"/>
<organism evidence="1">
    <name type="scientific">Geobacter sp. (strain M21)</name>
    <dbReference type="NCBI Taxonomy" id="443144"/>
    <lineage>
        <taxon>Bacteria</taxon>
        <taxon>Pseudomonadati</taxon>
        <taxon>Thermodesulfobacteriota</taxon>
        <taxon>Desulfuromonadia</taxon>
        <taxon>Geobacterales</taxon>
        <taxon>Geobacteraceae</taxon>
        <taxon>Geobacter</taxon>
    </lineage>
</organism>
<protein>
    <submittedName>
        <fullName evidence="1">Uncharacterized protein</fullName>
    </submittedName>
</protein>
<dbReference type="AlphaFoldDB" id="C6E0J4"/>
<reference evidence="1" key="1">
    <citation type="submission" date="2009-07" db="EMBL/GenBank/DDBJ databases">
        <title>Complete sequence of Geobacter sp. M21.</title>
        <authorList>
            <consortium name="US DOE Joint Genome Institute"/>
            <person name="Lucas S."/>
            <person name="Copeland A."/>
            <person name="Lapidus A."/>
            <person name="Glavina del Rio T."/>
            <person name="Dalin E."/>
            <person name="Tice H."/>
            <person name="Bruce D."/>
            <person name="Goodwin L."/>
            <person name="Pitluck S."/>
            <person name="Saunders E."/>
            <person name="Brettin T."/>
            <person name="Detter J.C."/>
            <person name="Han C."/>
            <person name="Larimer F."/>
            <person name="Land M."/>
            <person name="Hauser L."/>
            <person name="Kyrpides N."/>
            <person name="Ovchinnikova G."/>
            <person name="Lovley D."/>
        </authorList>
    </citation>
    <scope>NUCLEOTIDE SEQUENCE [LARGE SCALE GENOMIC DNA]</scope>
    <source>
        <strain evidence="1">M21</strain>
    </source>
</reference>